<accession>A0A6A4GTF5</accession>
<sequence>MTVTVNLFSTVEPELSTAPYLFRTSRDSFVAPDINLHLSSTRGLFPTLTITTQPSKSKPPSFWPHSLSLLNSGISLIAFLTTNRPIDKERSETKLLRRLQARSRLLEKIVVKHCTVGTSFVARNNGDGLPVFTVKEVQSSRNSEQRALSLSHKVNWFYTNLSNESQAIDENGNGATFIHTSPPGITTTEGAWRYARVENRHLVPRQLNAYRLETFRSAGSISATASQQLRCYLVIKGQERVRQVLGKGQREKIMWSAEQRYSPVTEVFKVEGERERRLVIGYKMGGTTTLSTLSNLFHFYSLFTKTWNSSSNAPTVMKKASRLYCLPKDLFFLNGPWYSCRPGGYVRFGSLLNTCSSLGSASWRLKNTLDENDPAHAEVLINIKRRFRSEMFTRGGLFIII</sequence>
<evidence type="ECO:0000313" key="2">
    <source>
        <dbReference type="EMBL" id="KAE9388968.1"/>
    </source>
</evidence>
<dbReference type="Proteomes" id="UP000799118">
    <property type="component" value="Unassembled WGS sequence"/>
</dbReference>
<proteinExistence type="predicted"/>
<gene>
    <name evidence="2" type="ORF">BT96DRAFT_1025228</name>
</gene>
<dbReference type="EMBL" id="ML769717">
    <property type="protein sequence ID" value="KAE9388968.1"/>
    <property type="molecule type" value="Genomic_DNA"/>
</dbReference>
<protein>
    <recommendedName>
        <fullName evidence="1">NAD-specific glutamate dehydrogenase second domain-containing protein</fullName>
    </recommendedName>
</protein>
<feature type="domain" description="NAD-specific glutamate dehydrogenase second" evidence="1">
    <location>
        <begin position="251"/>
        <end position="305"/>
    </location>
</feature>
<organism evidence="2 3">
    <name type="scientific">Gymnopus androsaceus JB14</name>
    <dbReference type="NCBI Taxonomy" id="1447944"/>
    <lineage>
        <taxon>Eukaryota</taxon>
        <taxon>Fungi</taxon>
        <taxon>Dikarya</taxon>
        <taxon>Basidiomycota</taxon>
        <taxon>Agaricomycotina</taxon>
        <taxon>Agaricomycetes</taxon>
        <taxon>Agaricomycetidae</taxon>
        <taxon>Agaricales</taxon>
        <taxon>Marasmiineae</taxon>
        <taxon>Omphalotaceae</taxon>
        <taxon>Gymnopus</taxon>
    </lineage>
</organism>
<dbReference type="Pfam" id="PF23152">
    <property type="entry name" value="GDH_2nd"/>
    <property type="match status" value="2"/>
</dbReference>
<feature type="domain" description="NAD-specific glutamate dehydrogenase second" evidence="1">
    <location>
        <begin position="169"/>
        <end position="237"/>
    </location>
</feature>
<reference evidence="2" key="1">
    <citation type="journal article" date="2019" name="Environ. Microbiol.">
        <title>Fungal ecological strategies reflected in gene transcription - a case study of two litter decomposers.</title>
        <authorList>
            <person name="Barbi F."/>
            <person name="Kohler A."/>
            <person name="Barry K."/>
            <person name="Baskaran P."/>
            <person name="Daum C."/>
            <person name="Fauchery L."/>
            <person name="Ihrmark K."/>
            <person name="Kuo A."/>
            <person name="LaButti K."/>
            <person name="Lipzen A."/>
            <person name="Morin E."/>
            <person name="Grigoriev I.V."/>
            <person name="Henrissat B."/>
            <person name="Lindahl B."/>
            <person name="Martin F."/>
        </authorList>
    </citation>
    <scope>NUCLEOTIDE SEQUENCE</scope>
    <source>
        <strain evidence="2">JB14</strain>
    </source>
</reference>
<dbReference type="AlphaFoldDB" id="A0A6A4GTF5"/>
<keyword evidence="3" id="KW-1185">Reference proteome</keyword>
<name>A0A6A4GTF5_9AGAR</name>
<evidence type="ECO:0000313" key="3">
    <source>
        <dbReference type="Proteomes" id="UP000799118"/>
    </source>
</evidence>
<dbReference type="OrthoDB" id="184415at2759"/>
<dbReference type="InterPro" id="IPR056365">
    <property type="entry name" value="NAD-GDH_2nd"/>
</dbReference>
<evidence type="ECO:0000259" key="1">
    <source>
        <dbReference type="Pfam" id="PF23152"/>
    </source>
</evidence>